<feature type="domain" description="Phage tail collar" evidence="1">
    <location>
        <begin position="81"/>
        <end position="136"/>
    </location>
</feature>
<dbReference type="Pfam" id="PF07484">
    <property type="entry name" value="Collar"/>
    <property type="match status" value="1"/>
</dbReference>
<dbReference type="Proteomes" id="UP001055185">
    <property type="component" value="Unassembled WGS sequence"/>
</dbReference>
<proteinExistence type="predicted"/>
<accession>A0AA37J0P0</accession>
<protein>
    <recommendedName>
        <fullName evidence="1">Phage tail collar domain-containing protein</fullName>
    </recommendedName>
</protein>
<evidence type="ECO:0000313" key="2">
    <source>
        <dbReference type="EMBL" id="GJN65735.1"/>
    </source>
</evidence>
<gene>
    <name evidence="2" type="ORF">JCM17207_23600</name>
</gene>
<sequence length="171" mass="17669">MGFGSVNVGFSPEENVPGGVVVLGSDGKIPGALIPDGYATLGSDGKLAEAQRWEIDAYTKEETDQKIAAAAGQSGAGVPAGSVIWFAGETPPEGYLICNGAVVERSTYAALFAVLGTTFGEGDGETTFALPDLHAKIIEGNRLTIGKADTFLTGQGSRITRTLTLLPCIKY</sequence>
<organism evidence="2 3">
    <name type="scientific">Faecalibacterium gallinarum</name>
    <dbReference type="NCBI Taxonomy" id="2903556"/>
    <lineage>
        <taxon>Bacteria</taxon>
        <taxon>Bacillati</taxon>
        <taxon>Bacillota</taxon>
        <taxon>Clostridia</taxon>
        <taxon>Eubacteriales</taxon>
        <taxon>Oscillospiraceae</taxon>
        <taxon>Faecalibacterium</taxon>
    </lineage>
</organism>
<dbReference type="EMBL" id="BQKV01000106">
    <property type="protein sequence ID" value="GJN65735.1"/>
    <property type="molecule type" value="Genomic_DNA"/>
</dbReference>
<reference evidence="2" key="1">
    <citation type="journal article" date="2022" name="Int. J. Syst. Evol. Microbiol.">
        <title>Genome-based, phenotypic and chemotaxonomic classification of Faecalibacterium strains: proposal of three novel species Faecalibacterium duncaniae sp. nov., Faecalibacterium hattorii sp. nov. and Faecalibacterium gallinarum sp. nov. .</title>
        <authorList>
            <person name="Sakamoto M."/>
            <person name="Sakurai N."/>
            <person name="Tanno H."/>
            <person name="Iino T."/>
            <person name="Ohkuma M."/>
            <person name="Endo A."/>
        </authorList>
    </citation>
    <scope>NUCLEOTIDE SEQUENCE</scope>
    <source>
        <strain evidence="2">JCM 17207</strain>
    </source>
</reference>
<keyword evidence="3" id="KW-1185">Reference proteome</keyword>
<dbReference type="Gene3D" id="3.90.1340.10">
    <property type="entry name" value="Phage tail collar domain"/>
    <property type="match status" value="1"/>
</dbReference>
<evidence type="ECO:0000259" key="1">
    <source>
        <dbReference type="Pfam" id="PF07484"/>
    </source>
</evidence>
<comment type="caution">
    <text evidence="2">The sequence shown here is derived from an EMBL/GenBank/DDBJ whole genome shotgun (WGS) entry which is preliminary data.</text>
</comment>
<dbReference type="AlphaFoldDB" id="A0AA37J0P0"/>
<dbReference type="RefSeq" id="WP_238317945.1">
    <property type="nucleotide sequence ID" value="NZ_BQKV01000106.1"/>
</dbReference>
<dbReference type="SUPFAM" id="SSF88874">
    <property type="entry name" value="Receptor-binding domain of short tail fibre protein gp12"/>
    <property type="match status" value="1"/>
</dbReference>
<name>A0AA37J0P0_9FIRM</name>
<dbReference type="InterPro" id="IPR011083">
    <property type="entry name" value="Phage_tail_collar_dom"/>
</dbReference>
<dbReference type="InterPro" id="IPR037053">
    <property type="entry name" value="Phage_tail_collar_dom_sf"/>
</dbReference>
<evidence type="ECO:0000313" key="3">
    <source>
        <dbReference type="Proteomes" id="UP001055185"/>
    </source>
</evidence>